<evidence type="ECO:0000259" key="5">
    <source>
        <dbReference type="Pfam" id="PF17863"/>
    </source>
</evidence>
<dbReference type="PANTHER" id="PTHR42759:SF5">
    <property type="entry name" value="METHANOL DEHYDROGENASE REGULATOR"/>
    <property type="match status" value="1"/>
</dbReference>
<feature type="domain" description="ChlI/MoxR AAA lid" evidence="5">
    <location>
        <begin position="240"/>
        <end position="297"/>
    </location>
</feature>
<proteinExistence type="inferred from homology"/>
<dbReference type="InterPro" id="IPR027417">
    <property type="entry name" value="P-loop_NTPase"/>
</dbReference>
<dbReference type="PIRSF" id="PIRSF002849">
    <property type="entry name" value="AAA_ATPase_chaperone_MoxR_prd"/>
    <property type="match status" value="1"/>
</dbReference>
<organism evidence="6 7">
    <name type="scientific">Brachybacterium massiliense</name>
    <dbReference type="NCBI Taxonomy" id="1755098"/>
    <lineage>
        <taxon>Bacteria</taxon>
        <taxon>Bacillati</taxon>
        <taxon>Actinomycetota</taxon>
        <taxon>Actinomycetes</taxon>
        <taxon>Micrococcales</taxon>
        <taxon>Dermabacteraceae</taxon>
        <taxon>Brachybacterium</taxon>
    </lineage>
</organism>
<dbReference type="Proteomes" id="UP000742460">
    <property type="component" value="Unassembled WGS sequence"/>
</dbReference>
<dbReference type="Pfam" id="PF17863">
    <property type="entry name" value="AAA_lid_2"/>
    <property type="match status" value="1"/>
</dbReference>
<dbReference type="Gene3D" id="3.40.50.300">
    <property type="entry name" value="P-loop containing nucleotide triphosphate hydrolases"/>
    <property type="match status" value="1"/>
</dbReference>
<dbReference type="InterPro" id="IPR011703">
    <property type="entry name" value="ATPase_AAA-3"/>
</dbReference>
<gene>
    <name evidence="6" type="ORF">K8V81_01385</name>
</gene>
<reference evidence="6" key="2">
    <citation type="submission" date="2021-09" db="EMBL/GenBank/DDBJ databases">
        <authorList>
            <person name="Gilroy R."/>
        </authorList>
    </citation>
    <scope>NUCLEOTIDE SEQUENCE</scope>
    <source>
        <strain evidence="6">ChiGjej5B5-22894</strain>
    </source>
</reference>
<dbReference type="FunFam" id="3.40.50.300:FF:000640">
    <property type="entry name" value="MoxR family ATPase"/>
    <property type="match status" value="1"/>
</dbReference>
<evidence type="ECO:0000256" key="2">
    <source>
        <dbReference type="ARBA" id="ARBA00022840"/>
    </source>
</evidence>
<evidence type="ECO:0000256" key="3">
    <source>
        <dbReference type="ARBA" id="ARBA00061607"/>
    </source>
</evidence>
<dbReference type="PANTHER" id="PTHR42759">
    <property type="entry name" value="MOXR FAMILY PROTEIN"/>
    <property type="match status" value="1"/>
</dbReference>
<dbReference type="InterPro" id="IPR041628">
    <property type="entry name" value="ChlI/MoxR_AAA_lid"/>
</dbReference>
<sequence>MSQPTPMTPAEATAAAEAVLDAVETAVVGKRESLELVLTGIFAGGHVLLEDLPGLGKTLAARSFAQALGLEFTRAQFTPDLLPADLTGAEVFDQRTGEFVFRPGPVFTGLLLADEINRTPPKTQSALLEAMQERQVSVEGTTRRLPEPFHVLATANPVEHEGTYPLPEAQLDRFLLRLSFGYPTPEQEWEVVSRRLDRRREEQTVTEVLDAAQLRAVQRVVEEVHVDEAVGHYAVELVAATRVHQNALVGASPRGTLALITCARALAVIRGRAYVIPEDVKALAHPALDHRVTVKPELWLQDATGAGVVASVLSQTPVPAAAEPPTGTPA</sequence>
<dbReference type="GO" id="GO:0016887">
    <property type="term" value="F:ATP hydrolysis activity"/>
    <property type="evidence" value="ECO:0007669"/>
    <property type="project" value="InterPro"/>
</dbReference>
<dbReference type="EMBL" id="DYUE01000042">
    <property type="protein sequence ID" value="HJG90354.1"/>
    <property type="molecule type" value="Genomic_DNA"/>
</dbReference>
<dbReference type="GO" id="GO:0005524">
    <property type="term" value="F:ATP binding"/>
    <property type="evidence" value="ECO:0007669"/>
    <property type="project" value="UniProtKB-KW"/>
</dbReference>
<name>A0A921SWB4_9MICO</name>
<comment type="similarity">
    <text evidence="3">Belongs to the MoxR family.</text>
</comment>
<feature type="domain" description="ATPase AAA-3" evidence="4">
    <location>
        <begin position="46"/>
        <end position="176"/>
    </location>
</feature>
<accession>A0A921SWB4</accession>
<keyword evidence="2" id="KW-0067">ATP-binding</keyword>
<dbReference type="Pfam" id="PF07726">
    <property type="entry name" value="AAA_3"/>
    <property type="match status" value="1"/>
</dbReference>
<evidence type="ECO:0000259" key="4">
    <source>
        <dbReference type="Pfam" id="PF07726"/>
    </source>
</evidence>
<reference evidence="6" key="1">
    <citation type="journal article" date="2021" name="PeerJ">
        <title>Extensive microbial diversity within the chicken gut microbiome revealed by metagenomics and culture.</title>
        <authorList>
            <person name="Gilroy R."/>
            <person name="Ravi A."/>
            <person name="Getino M."/>
            <person name="Pursley I."/>
            <person name="Horton D.L."/>
            <person name="Alikhan N.F."/>
            <person name="Baker D."/>
            <person name="Gharbi K."/>
            <person name="Hall N."/>
            <person name="Watson M."/>
            <person name="Adriaenssens E.M."/>
            <person name="Foster-Nyarko E."/>
            <person name="Jarju S."/>
            <person name="Secka A."/>
            <person name="Antonio M."/>
            <person name="Oren A."/>
            <person name="Chaudhuri R.R."/>
            <person name="La Ragione R."/>
            <person name="Hildebrand F."/>
            <person name="Pallen M.J."/>
        </authorList>
    </citation>
    <scope>NUCLEOTIDE SEQUENCE</scope>
    <source>
        <strain evidence="6">ChiGjej5B5-22894</strain>
    </source>
</reference>
<evidence type="ECO:0000256" key="1">
    <source>
        <dbReference type="ARBA" id="ARBA00022741"/>
    </source>
</evidence>
<evidence type="ECO:0000313" key="6">
    <source>
        <dbReference type="EMBL" id="HJG90354.1"/>
    </source>
</evidence>
<protein>
    <submittedName>
        <fullName evidence="6">MoxR family ATPase</fullName>
    </submittedName>
</protein>
<keyword evidence="1" id="KW-0547">Nucleotide-binding</keyword>
<dbReference type="InterPro" id="IPR050764">
    <property type="entry name" value="CbbQ/NirQ/NorQ/GpvN"/>
</dbReference>
<dbReference type="SUPFAM" id="SSF52540">
    <property type="entry name" value="P-loop containing nucleoside triphosphate hydrolases"/>
    <property type="match status" value="1"/>
</dbReference>
<comment type="caution">
    <text evidence="6">The sequence shown here is derived from an EMBL/GenBank/DDBJ whole genome shotgun (WGS) entry which is preliminary data.</text>
</comment>
<evidence type="ECO:0000313" key="7">
    <source>
        <dbReference type="Proteomes" id="UP000742460"/>
    </source>
</evidence>
<dbReference type="Gene3D" id="1.10.8.80">
    <property type="entry name" value="Magnesium chelatase subunit I, C-Terminal domain"/>
    <property type="match status" value="1"/>
</dbReference>
<dbReference type="AlphaFoldDB" id="A0A921SWB4"/>